<keyword evidence="2" id="KW-0472">Membrane</keyword>
<dbReference type="OrthoDB" id="6124092at2759"/>
<dbReference type="AlphaFoldDB" id="A0A6J7ZYG8"/>
<accession>A0A6J7ZYG8</accession>
<evidence type="ECO:0000313" key="4">
    <source>
        <dbReference type="Proteomes" id="UP000507470"/>
    </source>
</evidence>
<keyword evidence="2" id="KW-0812">Transmembrane</keyword>
<sequence length="403" mass="45802">MVAGEETALSTSSQPQLLQPVTSQPNNNDPVTFNDKYLDLWFLLYLAMIAIMTNLGKFMSQLHFLDKLDSANSINEAFYPISWAHRIAGVENPCKSDLVISVKEGSLISVGNTVVEKESIHQKFCIKLLFYMIVLLIETSKTDIYCEGLHSLTRMRIDFAVFCSEVPATINGQIPSIVFIVQIQILIGTAVQWQRETNPVVFGKNVTLTCMVGRKEGCDKTTTRRWDGGPDRNILLLNGHSSNSSKYQEVAAEPCKNFSLVIMQFDLTDVDLEYWCSFGFQTSRQKLMLDDRHFVGVPENKHIQITLKQYDQLRIDLKISFYKVYPKPTCKIKIGGEHWSDETLVSNQVGRFFNSSLHYITTIEKSQCKDNVITICRLLSYTILQFNKRLNCTAAGMFIFVHA</sequence>
<feature type="transmembrane region" description="Helical" evidence="2">
    <location>
        <begin position="40"/>
        <end position="58"/>
    </location>
</feature>
<gene>
    <name evidence="3" type="ORF">MCOR_1356</name>
</gene>
<feature type="region of interest" description="Disordered" evidence="1">
    <location>
        <begin position="1"/>
        <end position="26"/>
    </location>
</feature>
<feature type="compositionally biased region" description="Polar residues" evidence="1">
    <location>
        <begin position="8"/>
        <end position="26"/>
    </location>
</feature>
<proteinExistence type="predicted"/>
<dbReference type="EMBL" id="CACVKT020000270">
    <property type="protein sequence ID" value="CAC5357884.1"/>
    <property type="molecule type" value="Genomic_DNA"/>
</dbReference>
<evidence type="ECO:0000256" key="2">
    <source>
        <dbReference type="SAM" id="Phobius"/>
    </source>
</evidence>
<protein>
    <submittedName>
        <fullName evidence="3">Uncharacterized protein</fullName>
    </submittedName>
</protein>
<evidence type="ECO:0000256" key="1">
    <source>
        <dbReference type="SAM" id="MobiDB-lite"/>
    </source>
</evidence>
<keyword evidence="4" id="KW-1185">Reference proteome</keyword>
<name>A0A6J7ZYG8_MYTCO</name>
<evidence type="ECO:0000313" key="3">
    <source>
        <dbReference type="EMBL" id="CAC5357884.1"/>
    </source>
</evidence>
<reference evidence="3 4" key="1">
    <citation type="submission" date="2020-06" db="EMBL/GenBank/DDBJ databases">
        <authorList>
            <person name="Li R."/>
            <person name="Bekaert M."/>
        </authorList>
    </citation>
    <scope>NUCLEOTIDE SEQUENCE [LARGE SCALE GENOMIC DNA]</scope>
    <source>
        <strain evidence="4">wild</strain>
    </source>
</reference>
<keyword evidence="2" id="KW-1133">Transmembrane helix</keyword>
<dbReference type="Proteomes" id="UP000507470">
    <property type="component" value="Unassembled WGS sequence"/>
</dbReference>
<organism evidence="3 4">
    <name type="scientific">Mytilus coruscus</name>
    <name type="common">Sea mussel</name>
    <dbReference type="NCBI Taxonomy" id="42192"/>
    <lineage>
        <taxon>Eukaryota</taxon>
        <taxon>Metazoa</taxon>
        <taxon>Spiralia</taxon>
        <taxon>Lophotrochozoa</taxon>
        <taxon>Mollusca</taxon>
        <taxon>Bivalvia</taxon>
        <taxon>Autobranchia</taxon>
        <taxon>Pteriomorphia</taxon>
        <taxon>Mytilida</taxon>
        <taxon>Mytiloidea</taxon>
        <taxon>Mytilidae</taxon>
        <taxon>Mytilinae</taxon>
        <taxon>Mytilus</taxon>
    </lineage>
</organism>